<comment type="caution">
    <text evidence="1">The sequence shown here is derived from an EMBL/GenBank/DDBJ whole genome shotgun (WGS) entry which is preliminary data.</text>
</comment>
<evidence type="ECO:0000313" key="2">
    <source>
        <dbReference type="Proteomes" id="UP000186817"/>
    </source>
</evidence>
<proteinExistence type="predicted"/>
<gene>
    <name evidence="1" type="ORF">AK812_SmicGene20707</name>
</gene>
<dbReference type="Proteomes" id="UP000186817">
    <property type="component" value="Unassembled WGS sequence"/>
</dbReference>
<reference evidence="1 2" key="1">
    <citation type="submission" date="2016-02" db="EMBL/GenBank/DDBJ databases">
        <title>Genome analysis of coral dinoflagellate symbionts highlights evolutionary adaptations to a symbiotic lifestyle.</title>
        <authorList>
            <person name="Aranda M."/>
            <person name="Li Y."/>
            <person name="Liew Y.J."/>
            <person name="Baumgarten S."/>
            <person name="Simakov O."/>
            <person name="Wilson M."/>
            <person name="Piel J."/>
            <person name="Ashoor H."/>
            <person name="Bougouffa S."/>
            <person name="Bajic V.B."/>
            <person name="Ryu T."/>
            <person name="Ravasi T."/>
            <person name="Bayer T."/>
            <person name="Micklem G."/>
            <person name="Kim H."/>
            <person name="Bhak J."/>
            <person name="Lajeunesse T.C."/>
            <person name="Voolstra C.R."/>
        </authorList>
    </citation>
    <scope>NUCLEOTIDE SEQUENCE [LARGE SCALE GENOMIC DNA]</scope>
    <source>
        <strain evidence="1 2">CCMP2467</strain>
    </source>
</reference>
<sequence length="275" mass="30652">MGHGRLFVAGEQMVDAFQAAGLRGISRASGGISDMTGARRWLTGIGGVFIHPSRRRGVKDAFRARDPIELEKQGSHIEYADWTKGGSDACWGLHWPRNDNVSHKATDKVNTSITGPNDDKVSEEDLDYSIIRYARKVEQAAIWARKVVGLPLHNNDCISIYEVAVIIFMKEIAVRTGSFERGTINIQAQDGGSAWNLGNAPYNKDKIFRLLKVRLSISTQIRDEEAVEERIRFSAQMRGYCITDSFGEVRERSTSKVFGKTKGTDRSSQVKSQNV</sequence>
<evidence type="ECO:0000313" key="1">
    <source>
        <dbReference type="EMBL" id="OLP97002.1"/>
    </source>
</evidence>
<protein>
    <submittedName>
        <fullName evidence="1">Uncharacterized protein</fullName>
    </submittedName>
</protein>
<keyword evidence="2" id="KW-1185">Reference proteome</keyword>
<dbReference type="EMBL" id="LSRX01000449">
    <property type="protein sequence ID" value="OLP97002.1"/>
    <property type="molecule type" value="Genomic_DNA"/>
</dbReference>
<name>A0A1Q9DPA5_SYMMI</name>
<organism evidence="1 2">
    <name type="scientific">Symbiodinium microadriaticum</name>
    <name type="common">Dinoflagellate</name>
    <name type="synonym">Zooxanthella microadriatica</name>
    <dbReference type="NCBI Taxonomy" id="2951"/>
    <lineage>
        <taxon>Eukaryota</taxon>
        <taxon>Sar</taxon>
        <taxon>Alveolata</taxon>
        <taxon>Dinophyceae</taxon>
        <taxon>Suessiales</taxon>
        <taxon>Symbiodiniaceae</taxon>
        <taxon>Symbiodinium</taxon>
    </lineage>
</organism>
<dbReference type="AlphaFoldDB" id="A0A1Q9DPA5"/>
<accession>A0A1Q9DPA5</accession>